<organism evidence="1 2">
    <name type="scientific">Stichopus japonicus</name>
    <name type="common">Sea cucumber</name>
    <dbReference type="NCBI Taxonomy" id="307972"/>
    <lineage>
        <taxon>Eukaryota</taxon>
        <taxon>Metazoa</taxon>
        <taxon>Echinodermata</taxon>
        <taxon>Eleutherozoa</taxon>
        <taxon>Echinozoa</taxon>
        <taxon>Holothuroidea</taxon>
        <taxon>Aspidochirotacea</taxon>
        <taxon>Aspidochirotida</taxon>
        <taxon>Stichopodidae</taxon>
        <taxon>Apostichopus</taxon>
    </lineage>
</organism>
<evidence type="ECO:0000313" key="2">
    <source>
        <dbReference type="Proteomes" id="UP000230750"/>
    </source>
</evidence>
<sequence>MHRDFFKKLPGQWTRLGAKVKLSSLFLSALKSFLMCLGFYHLITIGLIATNSWTDFHRQSPFITDRKRSELGLLTLPPEDNVIRTYVQSKSNDQINVLEGQEEPVIFSDSLMESCPLGWVLEISKFSEEGKPLSQVCRRKIGGDWKCAQGWHKLAEHPFCKRRFERPMSVIVSNKLRLIFAHIPHTGSHDIEKYLAWNDKTINDNTTYMNEDEYFLQQIKQMSFSTFQSFKNYHKATMVHHPCSRLYSAWIFLSRMKTEGAKKWAEKHLDEQTLNSFETFVEKILQPEGSRSSRMTIICKARLIYFLG</sequence>
<dbReference type="Gene3D" id="3.40.50.300">
    <property type="entry name" value="P-loop containing nucleotide triphosphate hydrolases"/>
    <property type="match status" value="1"/>
</dbReference>
<comment type="caution">
    <text evidence="1">The sequence shown here is derived from an EMBL/GenBank/DDBJ whole genome shotgun (WGS) entry which is preliminary data.</text>
</comment>
<dbReference type="InterPro" id="IPR005331">
    <property type="entry name" value="Sulfotransferase"/>
</dbReference>
<keyword evidence="2" id="KW-1185">Reference proteome</keyword>
<accession>A0A2G8JJW9</accession>
<dbReference type="Pfam" id="PF03567">
    <property type="entry name" value="Sulfotransfer_2"/>
    <property type="match status" value="1"/>
</dbReference>
<evidence type="ECO:0000313" key="1">
    <source>
        <dbReference type="EMBL" id="PIK36019.1"/>
    </source>
</evidence>
<dbReference type="Proteomes" id="UP000230750">
    <property type="component" value="Unassembled WGS sequence"/>
</dbReference>
<name>A0A2G8JJW9_STIJA</name>
<dbReference type="EMBL" id="MRZV01001760">
    <property type="protein sequence ID" value="PIK36019.1"/>
    <property type="molecule type" value="Genomic_DNA"/>
</dbReference>
<proteinExistence type="predicted"/>
<reference evidence="1 2" key="1">
    <citation type="journal article" date="2017" name="PLoS Biol.">
        <title>The sea cucumber genome provides insights into morphological evolution and visceral regeneration.</title>
        <authorList>
            <person name="Zhang X."/>
            <person name="Sun L."/>
            <person name="Yuan J."/>
            <person name="Sun Y."/>
            <person name="Gao Y."/>
            <person name="Zhang L."/>
            <person name="Li S."/>
            <person name="Dai H."/>
            <person name="Hamel J.F."/>
            <person name="Liu C."/>
            <person name="Yu Y."/>
            <person name="Liu S."/>
            <person name="Lin W."/>
            <person name="Guo K."/>
            <person name="Jin S."/>
            <person name="Xu P."/>
            <person name="Storey K.B."/>
            <person name="Huan P."/>
            <person name="Zhang T."/>
            <person name="Zhou Y."/>
            <person name="Zhang J."/>
            <person name="Lin C."/>
            <person name="Li X."/>
            <person name="Xing L."/>
            <person name="Huo D."/>
            <person name="Sun M."/>
            <person name="Wang L."/>
            <person name="Mercier A."/>
            <person name="Li F."/>
            <person name="Yang H."/>
            <person name="Xiang J."/>
        </authorList>
    </citation>
    <scope>NUCLEOTIDE SEQUENCE [LARGE SCALE GENOMIC DNA]</scope>
    <source>
        <strain evidence="1">Shaxun</strain>
        <tissue evidence="1">Muscle</tissue>
    </source>
</reference>
<dbReference type="GO" id="GO:0008146">
    <property type="term" value="F:sulfotransferase activity"/>
    <property type="evidence" value="ECO:0007669"/>
    <property type="project" value="InterPro"/>
</dbReference>
<gene>
    <name evidence="1" type="ORF">BSL78_27153</name>
</gene>
<protein>
    <submittedName>
        <fullName evidence="1">Uncharacterized protein</fullName>
    </submittedName>
</protein>
<dbReference type="GO" id="GO:0016020">
    <property type="term" value="C:membrane"/>
    <property type="evidence" value="ECO:0007669"/>
    <property type="project" value="InterPro"/>
</dbReference>
<dbReference type="InterPro" id="IPR027417">
    <property type="entry name" value="P-loop_NTPase"/>
</dbReference>
<dbReference type="AlphaFoldDB" id="A0A2G8JJW9"/>